<dbReference type="CDD" id="cd06578">
    <property type="entry name" value="HemD"/>
    <property type="match status" value="1"/>
</dbReference>
<dbReference type="GO" id="GO:0006782">
    <property type="term" value="P:protoporphyrinogen IX biosynthetic process"/>
    <property type="evidence" value="ECO:0007669"/>
    <property type="project" value="UniProtKB-UniRule"/>
</dbReference>
<dbReference type="GO" id="GO:0006780">
    <property type="term" value="P:uroporphyrinogen III biosynthetic process"/>
    <property type="evidence" value="ECO:0007669"/>
    <property type="project" value="UniProtKB-UniRule"/>
</dbReference>
<name>A0A432G7R4_9DELT</name>
<protein>
    <recommendedName>
        <fullName evidence="7 9">Uroporphyrinogen-III synthase</fullName>
        <ecNumber evidence="3 9">4.2.1.75</ecNumber>
    </recommendedName>
</protein>
<evidence type="ECO:0000313" key="12">
    <source>
        <dbReference type="Proteomes" id="UP000286801"/>
    </source>
</evidence>
<dbReference type="Pfam" id="PF02602">
    <property type="entry name" value="HEM4"/>
    <property type="match status" value="1"/>
</dbReference>
<keyword evidence="5 9" id="KW-0627">Porphyrin biosynthesis</keyword>
<dbReference type="SUPFAM" id="SSF69618">
    <property type="entry name" value="HemD-like"/>
    <property type="match status" value="1"/>
</dbReference>
<dbReference type="EC" id="4.2.1.75" evidence="3 9"/>
<dbReference type="InterPro" id="IPR003754">
    <property type="entry name" value="4pyrrol_synth_uPrphyn_synth"/>
</dbReference>
<reference evidence="11 12" key="1">
    <citation type="submission" date="2018-06" db="EMBL/GenBank/DDBJ databases">
        <title>Combined omics and stable isotope probing to characterize newly discovered Mariana Back-Arc vent microbial communities.</title>
        <authorList>
            <person name="Trembath-Reichert E."/>
            <person name="Huber J.A."/>
        </authorList>
    </citation>
    <scope>NUCLEOTIDE SEQUENCE [LARGE SCALE GENOMIC DNA]</scope>
    <source>
        <strain evidence="11">MAG 63_1</strain>
    </source>
</reference>
<dbReference type="GO" id="GO:0004852">
    <property type="term" value="F:uroporphyrinogen-III synthase activity"/>
    <property type="evidence" value="ECO:0007669"/>
    <property type="project" value="UniProtKB-UniRule"/>
</dbReference>
<dbReference type="PANTHER" id="PTHR38042:SF1">
    <property type="entry name" value="UROPORPHYRINOGEN-III SYNTHASE, CHLOROPLASTIC"/>
    <property type="match status" value="1"/>
</dbReference>
<sequence length="127" mass="14108">MLVDSSSSRKILRDSLQKMGAQIILTPVYRNVPAAGDYTFLLAELEQQKLDWILFASPSAVQNFHQILPTGFWESLTAEPKIACLGEITANAVKDFGWSVQAAPNIQDFEHLVQALCEINSQISEKT</sequence>
<evidence type="ECO:0000256" key="5">
    <source>
        <dbReference type="ARBA" id="ARBA00023244"/>
    </source>
</evidence>
<accession>A0A432G7R4</accession>
<comment type="function">
    <text evidence="6 9">Catalyzes cyclization of the linear tetrapyrrole, hydroxymethylbilane, to the macrocyclic uroporphyrinogen III.</text>
</comment>
<evidence type="ECO:0000259" key="10">
    <source>
        <dbReference type="Pfam" id="PF02602"/>
    </source>
</evidence>
<evidence type="ECO:0000256" key="1">
    <source>
        <dbReference type="ARBA" id="ARBA00004772"/>
    </source>
</evidence>
<organism evidence="11 12">
    <name type="scientific">SAR324 cluster bacterium</name>
    <dbReference type="NCBI Taxonomy" id="2024889"/>
    <lineage>
        <taxon>Bacteria</taxon>
        <taxon>Deltaproteobacteria</taxon>
        <taxon>SAR324 cluster</taxon>
    </lineage>
</organism>
<gene>
    <name evidence="11" type="ORF">DSY97_05350</name>
</gene>
<dbReference type="InterPro" id="IPR039793">
    <property type="entry name" value="UROS/Hem4"/>
</dbReference>
<evidence type="ECO:0000256" key="8">
    <source>
        <dbReference type="ARBA" id="ARBA00048617"/>
    </source>
</evidence>
<evidence type="ECO:0000256" key="3">
    <source>
        <dbReference type="ARBA" id="ARBA00013109"/>
    </source>
</evidence>
<dbReference type="Proteomes" id="UP000286801">
    <property type="component" value="Unassembled WGS sequence"/>
</dbReference>
<evidence type="ECO:0000313" key="11">
    <source>
        <dbReference type="EMBL" id="RTZ79459.1"/>
    </source>
</evidence>
<dbReference type="InterPro" id="IPR036108">
    <property type="entry name" value="4pyrrol_syn_uPrphyn_synt_sf"/>
</dbReference>
<comment type="pathway">
    <text evidence="1 9">Porphyrin-containing compound metabolism; protoporphyrin-IX biosynthesis; coproporphyrinogen-III from 5-aminolevulinate: step 3/4.</text>
</comment>
<comment type="catalytic activity">
    <reaction evidence="8 9">
        <text>hydroxymethylbilane = uroporphyrinogen III + H2O</text>
        <dbReference type="Rhea" id="RHEA:18965"/>
        <dbReference type="ChEBI" id="CHEBI:15377"/>
        <dbReference type="ChEBI" id="CHEBI:57308"/>
        <dbReference type="ChEBI" id="CHEBI:57845"/>
        <dbReference type="EC" id="4.2.1.75"/>
    </reaction>
</comment>
<keyword evidence="4 9" id="KW-0456">Lyase</keyword>
<evidence type="ECO:0000256" key="6">
    <source>
        <dbReference type="ARBA" id="ARBA00037589"/>
    </source>
</evidence>
<evidence type="ECO:0000256" key="9">
    <source>
        <dbReference type="RuleBase" id="RU366031"/>
    </source>
</evidence>
<evidence type="ECO:0000256" key="2">
    <source>
        <dbReference type="ARBA" id="ARBA00008133"/>
    </source>
</evidence>
<feature type="domain" description="Tetrapyrrole biosynthesis uroporphyrinogen III synthase" evidence="10">
    <location>
        <begin position="2"/>
        <end position="114"/>
    </location>
</feature>
<dbReference type="PANTHER" id="PTHR38042">
    <property type="entry name" value="UROPORPHYRINOGEN-III SYNTHASE, CHLOROPLASTIC"/>
    <property type="match status" value="1"/>
</dbReference>
<dbReference type="AlphaFoldDB" id="A0A432G7R4"/>
<dbReference type="EMBL" id="QNZL01000146">
    <property type="protein sequence ID" value="RTZ79459.1"/>
    <property type="molecule type" value="Genomic_DNA"/>
</dbReference>
<comment type="caution">
    <text evidence="11">The sequence shown here is derived from an EMBL/GenBank/DDBJ whole genome shotgun (WGS) entry which is preliminary data.</text>
</comment>
<comment type="similarity">
    <text evidence="2 9">Belongs to the uroporphyrinogen-III synthase family.</text>
</comment>
<evidence type="ECO:0000256" key="4">
    <source>
        <dbReference type="ARBA" id="ARBA00023239"/>
    </source>
</evidence>
<evidence type="ECO:0000256" key="7">
    <source>
        <dbReference type="ARBA" id="ARBA00040167"/>
    </source>
</evidence>
<proteinExistence type="inferred from homology"/>
<dbReference type="Gene3D" id="3.40.50.10090">
    <property type="match status" value="1"/>
</dbReference>